<comment type="caution">
    <text evidence="2">The sequence shown here is derived from an EMBL/GenBank/DDBJ whole genome shotgun (WGS) entry which is preliminary data.</text>
</comment>
<keyword evidence="1" id="KW-1133">Transmembrane helix</keyword>
<sequence length="89" mass="9273">MLNILPFVPTLIWVGAAAAVAPYFMPDANSISLFVVRLVAGLALLLVATGAFHIREQPHMCGVRLAVHIVTAAVVVAIGLAVANRGMAL</sequence>
<protein>
    <submittedName>
        <fullName evidence="2">Uncharacterized protein</fullName>
    </submittedName>
</protein>
<proteinExistence type="predicted"/>
<reference evidence="2" key="1">
    <citation type="submission" date="2023-08" db="EMBL/GenBank/DDBJ databases">
        <title>Functional and genomic diversity of the sorghum phyllosphere microbiome.</title>
        <authorList>
            <person name="Shade A."/>
        </authorList>
    </citation>
    <scope>NUCLEOTIDE SEQUENCE</scope>
    <source>
        <strain evidence="2">SORGH_AS_0974</strain>
    </source>
</reference>
<dbReference type="Proteomes" id="UP001255601">
    <property type="component" value="Unassembled WGS sequence"/>
</dbReference>
<dbReference type="EMBL" id="JAVIZC010000001">
    <property type="protein sequence ID" value="MDR6100566.1"/>
    <property type="molecule type" value="Genomic_DNA"/>
</dbReference>
<organism evidence="2 3">
    <name type="scientific">Agrobacterium larrymoorei</name>
    <dbReference type="NCBI Taxonomy" id="160699"/>
    <lineage>
        <taxon>Bacteria</taxon>
        <taxon>Pseudomonadati</taxon>
        <taxon>Pseudomonadota</taxon>
        <taxon>Alphaproteobacteria</taxon>
        <taxon>Hyphomicrobiales</taxon>
        <taxon>Rhizobiaceae</taxon>
        <taxon>Rhizobium/Agrobacterium group</taxon>
        <taxon>Agrobacterium</taxon>
    </lineage>
</organism>
<keyword evidence="1" id="KW-0812">Transmembrane</keyword>
<evidence type="ECO:0000313" key="2">
    <source>
        <dbReference type="EMBL" id="MDR6100566.1"/>
    </source>
</evidence>
<dbReference type="RefSeq" id="WP_309769616.1">
    <property type="nucleotide sequence ID" value="NZ_JAVIZC010000001.1"/>
</dbReference>
<evidence type="ECO:0000313" key="3">
    <source>
        <dbReference type="Proteomes" id="UP001255601"/>
    </source>
</evidence>
<gene>
    <name evidence="2" type="ORF">QE369_000744</name>
</gene>
<feature type="transmembrane region" description="Helical" evidence="1">
    <location>
        <begin position="65"/>
        <end position="83"/>
    </location>
</feature>
<dbReference type="AlphaFoldDB" id="A0AAJ2BCR2"/>
<evidence type="ECO:0000256" key="1">
    <source>
        <dbReference type="SAM" id="Phobius"/>
    </source>
</evidence>
<feature type="transmembrane region" description="Helical" evidence="1">
    <location>
        <begin position="34"/>
        <end position="53"/>
    </location>
</feature>
<accession>A0AAJ2BCR2</accession>
<name>A0AAJ2BCR2_9HYPH</name>
<keyword evidence="1" id="KW-0472">Membrane</keyword>